<feature type="domain" description="Pyridoxamine 5'-phosphate oxidase N-terminal" evidence="1">
    <location>
        <begin position="5"/>
        <end position="121"/>
    </location>
</feature>
<dbReference type="AlphaFoldDB" id="A0A0W8F7Y2"/>
<accession>A0A0W8F7Y2</accession>
<dbReference type="SUPFAM" id="SSF50475">
    <property type="entry name" value="FMN-binding split barrel"/>
    <property type="match status" value="1"/>
</dbReference>
<protein>
    <recommendedName>
        <fullName evidence="1">Pyridoxamine 5'-phosphate oxidase N-terminal domain-containing protein</fullName>
    </recommendedName>
</protein>
<dbReference type="PANTHER" id="PTHR40660">
    <property type="entry name" value="5'-PHOSPHATE OXIDASE PUTATIVE DOMAIN-CONTAINING PROTEIN-RELATED"/>
    <property type="match status" value="1"/>
</dbReference>
<dbReference type="InterPro" id="IPR011576">
    <property type="entry name" value="Pyridox_Oxase_N"/>
</dbReference>
<dbReference type="EMBL" id="LNQE01001494">
    <property type="protein sequence ID" value="KUG16499.1"/>
    <property type="molecule type" value="Genomic_DNA"/>
</dbReference>
<evidence type="ECO:0000313" key="2">
    <source>
        <dbReference type="EMBL" id="KUG16499.1"/>
    </source>
</evidence>
<reference evidence="2" key="1">
    <citation type="journal article" date="2015" name="Proc. Natl. Acad. Sci. U.S.A.">
        <title>Networks of energetic and metabolic interactions define dynamics in microbial communities.</title>
        <authorList>
            <person name="Embree M."/>
            <person name="Liu J.K."/>
            <person name="Al-Bassam M.M."/>
            <person name="Zengler K."/>
        </authorList>
    </citation>
    <scope>NUCLEOTIDE SEQUENCE</scope>
</reference>
<organism evidence="2">
    <name type="scientific">hydrocarbon metagenome</name>
    <dbReference type="NCBI Taxonomy" id="938273"/>
    <lineage>
        <taxon>unclassified sequences</taxon>
        <taxon>metagenomes</taxon>
        <taxon>ecological metagenomes</taxon>
    </lineage>
</organism>
<proteinExistence type="predicted"/>
<comment type="caution">
    <text evidence="2">The sequence shown here is derived from an EMBL/GenBank/DDBJ whole genome shotgun (WGS) entry which is preliminary data.</text>
</comment>
<sequence length="134" mass="14680">MVKMPADVKETLEKQKPVPIATASKSGVPNVVFVGLLKIIDDETLMIADNFFYKTAQNLEENPKISVLCYNGETKKSFQIKGTVTVSKEGVDYEAMKSWVHGVNNKLPAKACAMVKVTEIYNAMWGPAAGKQIA</sequence>
<gene>
    <name evidence="2" type="ORF">ASZ90_013831</name>
</gene>
<dbReference type="Pfam" id="PF01243">
    <property type="entry name" value="PNPOx_N"/>
    <property type="match status" value="1"/>
</dbReference>
<evidence type="ECO:0000259" key="1">
    <source>
        <dbReference type="Pfam" id="PF01243"/>
    </source>
</evidence>
<dbReference type="Gene3D" id="2.30.110.10">
    <property type="entry name" value="Electron Transport, Fmn-binding Protein, Chain A"/>
    <property type="match status" value="1"/>
</dbReference>
<name>A0A0W8F7Y2_9ZZZZ</name>
<dbReference type="PANTHER" id="PTHR40660:SF1">
    <property type="entry name" value="5'-PHOSPHATE OXIDASE PUTATIVE DOMAIN-CONTAINING PROTEIN-RELATED"/>
    <property type="match status" value="1"/>
</dbReference>
<dbReference type="InterPro" id="IPR012349">
    <property type="entry name" value="Split_barrel_FMN-bd"/>
</dbReference>